<name>A0A1I2XLG6_9BACT</name>
<protein>
    <submittedName>
        <fullName evidence="2">Uncharacterized protein</fullName>
    </submittedName>
</protein>
<sequence>MKRSKITLLCLGLAFATASCESEMDSMNEEMSPVSQSANAVSAPSKYELQLPVDMPPLSENLRNAVISEAVTPSECAPTEFVTVQNQYIIPLLSDPIALANVNLYWDMNFIYSYYLESGPQYFGAKGEYTQLMVKRQREMEKFWNMPGQIQVNGQHNATLNDREALADIFESFGVGVTNRDEAYAIADELLALNELSPILPESPLFSIDGFASSNNLIVIGDGLVQMVSEAGIEQDIVWTGILAHEWAHQIQFDNYADWYPEGAADNAPEATRYTEMEADFMAAYYMTHKRGATYNWKRVEQFFDLFFQIGDCSFTSSGHHGTPLQRLAAARLGYETANEAQKQGHILSPQKLHEIFVASVNNLL</sequence>
<gene>
    <name evidence="2" type="ORF">SAMN05421739_106101</name>
</gene>
<feature type="chain" id="PRO_5011756190" evidence="1">
    <location>
        <begin position="21"/>
        <end position="365"/>
    </location>
</feature>
<keyword evidence="3" id="KW-1185">Reference proteome</keyword>
<organism evidence="2 3">
    <name type="scientific">Pontibacter chinhatensis</name>
    <dbReference type="NCBI Taxonomy" id="1436961"/>
    <lineage>
        <taxon>Bacteria</taxon>
        <taxon>Pseudomonadati</taxon>
        <taxon>Bacteroidota</taxon>
        <taxon>Cytophagia</taxon>
        <taxon>Cytophagales</taxon>
        <taxon>Hymenobacteraceae</taxon>
        <taxon>Pontibacter</taxon>
    </lineage>
</organism>
<evidence type="ECO:0000256" key="1">
    <source>
        <dbReference type="SAM" id="SignalP"/>
    </source>
</evidence>
<accession>A0A1I2XLG6</accession>
<dbReference type="EMBL" id="FOOT01000006">
    <property type="protein sequence ID" value="SFH13869.1"/>
    <property type="molecule type" value="Genomic_DNA"/>
</dbReference>
<proteinExistence type="predicted"/>
<dbReference type="RefSeq" id="WP_092104031.1">
    <property type="nucleotide sequence ID" value="NZ_FOOT01000006.1"/>
</dbReference>
<reference evidence="3" key="1">
    <citation type="submission" date="2016-10" db="EMBL/GenBank/DDBJ databases">
        <authorList>
            <person name="Varghese N."/>
            <person name="Submissions S."/>
        </authorList>
    </citation>
    <scope>NUCLEOTIDE SEQUENCE [LARGE SCALE GENOMIC DNA]</scope>
    <source>
        <strain evidence="3">LP51</strain>
    </source>
</reference>
<feature type="signal peptide" evidence="1">
    <location>
        <begin position="1"/>
        <end position="20"/>
    </location>
</feature>
<dbReference type="OrthoDB" id="9152336at2"/>
<evidence type="ECO:0000313" key="2">
    <source>
        <dbReference type="EMBL" id="SFH13869.1"/>
    </source>
</evidence>
<dbReference type="PROSITE" id="PS51257">
    <property type="entry name" value="PROKAR_LIPOPROTEIN"/>
    <property type="match status" value="1"/>
</dbReference>
<keyword evidence="1" id="KW-0732">Signal</keyword>
<dbReference type="AlphaFoldDB" id="A0A1I2XLG6"/>
<dbReference type="Proteomes" id="UP000198724">
    <property type="component" value="Unassembled WGS sequence"/>
</dbReference>
<evidence type="ECO:0000313" key="3">
    <source>
        <dbReference type="Proteomes" id="UP000198724"/>
    </source>
</evidence>